<comment type="caution">
    <text evidence="2">The sequence shown here is derived from an EMBL/GenBank/DDBJ whole genome shotgun (WGS) entry which is preliminary data.</text>
</comment>
<dbReference type="AlphaFoldDB" id="A0A2S9Y673"/>
<reference evidence="2 3" key="1">
    <citation type="submission" date="2018-03" db="EMBL/GenBank/DDBJ databases">
        <title>Draft Genome Sequences of the Obligatory Marine Myxobacteria Enhygromyxa salina SWB007.</title>
        <authorList>
            <person name="Poehlein A."/>
            <person name="Moghaddam J.A."/>
            <person name="Harms H."/>
            <person name="Alanjari M."/>
            <person name="Koenig G.M."/>
            <person name="Daniel R."/>
            <person name="Schaeberle T.F."/>
        </authorList>
    </citation>
    <scope>NUCLEOTIDE SEQUENCE [LARGE SCALE GENOMIC DNA]</scope>
    <source>
        <strain evidence="2 3">SWB007</strain>
    </source>
</reference>
<feature type="compositionally biased region" description="Polar residues" evidence="1">
    <location>
        <begin position="53"/>
        <end position="64"/>
    </location>
</feature>
<dbReference type="OrthoDB" id="5380843at2"/>
<dbReference type="Proteomes" id="UP000238823">
    <property type="component" value="Unassembled WGS sequence"/>
</dbReference>
<feature type="region of interest" description="Disordered" evidence="1">
    <location>
        <begin position="99"/>
        <end position="136"/>
    </location>
</feature>
<dbReference type="Gene3D" id="2.60.40.10">
    <property type="entry name" value="Immunoglobulins"/>
    <property type="match status" value="1"/>
</dbReference>
<dbReference type="SUPFAM" id="SSF69318">
    <property type="entry name" value="Integrin alpha N-terminal domain"/>
    <property type="match status" value="1"/>
</dbReference>
<dbReference type="RefSeq" id="WP_106092944.1">
    <property type="nucleotide sequence ID" value="NZ_PVNL01000118.1"/>
</dbReference>
<dbReference type="InterPro" id="IPR013783">
    <property type="entry name" value="Ig-like_fold"/>
</dbReference>
<proteinExistence type="predicted"/>
<protein>
    <submittedName>
        <fullName evidence="2">FG-GAP repeat protein</fullName>
    </submittedName>
</protein>
<dbReference type="EMBL" id="PVNL01000118">
    <property type="protein sequence ID" value="PRQ00594.1"/>
    <property type="molecule type" value="Genomic_DNA"/>
</dbReference>
<feature type="compositionally biased region" description="Low complexity" evidence="1">
    <location>
        <begin position="111"/>
        <end position="127"/>
    </location>
</feature>
<feature type="compositionally biased region" description="Gly residues" evidence="1">
    <location>
        <begin position="99"/>
        <end position="110"/>
    </location>
</feature>
<evidence type="ECO:0000313" key="2">
    <source>
        <dbReference type="EMBL" id="PRQ00594.1"/>
    </source>
</evidence>
<dbReference type="InterPro" id="IPR028994">
    <property type="entry name" value="Integrin_alpha_N"/>
</dbReference>
<evidence type="ECO:0000256" key="1">
    <source>
        <dbReference type="SAM" id="MobiDB-lite"/>
    </source>
</evidence>
<accession>A0A2S9Y673</accession>
<name>A0A2S9Y673_9BACT</name>
<gene>
    <name evidence="2" type="ORF">ENSA7_60890</name>
</gene>
<feature type="region of interest" description="Disordered" evidence="1">
    <location>
        <begin position="43"/>
        <end position="66"/>
    </location>
</feature>
<sequence length="818" mass="84863">MAIGTVLDVEPNVYVLGMRRLICLARTSTPLLEARGVIHHNPERASEARSLGPETSQDPDSPSVSVLGLEPQRRARGRAGLTHGLLVLALAACNDGSAEGGGETGDGGSDGVDVTSGESSESTGDSTTDGETDTGDECPSDLLCGTPALCCAIGDACLQGECVPACESGIYCDEGCCAAEQVCLADMCESPGGPCEDSFDCEVDEFCEPTLNLCLPQPEGGPACTVEPRAAAFAPIEEWSWTGSPILPAYDQVLSMPLVGDLLGDETPEVVIVTHDTGDGACDTGHAYLRALDGSSGLDVWAANAEAFTDLGRVALCRTPALGDIDGDDSIDLVAHAFGGGLIAFEGDGSIKWTSTMQDGVTPYQGYFAGVAAIAIADMDADGQAEIVSGGVILDSSGRLISGLGLGELGANGLFGGNTVIADVDDDGLQEVVSGSFAHELDGSVLWSNGAADGYTAIADLDGDSLPELVVTSANFARVHDAGTGALLASFDMPGVGNGGPPTIDDFNGDGLLDFASAVGDSYTVFTFMEPATIDVLWSVPTLDVSSSRTGSSIFDFEGDGAAEVLYNDECYMRVYDGTTGEVLLEFASSSGTAAQYPIAVDVDGDNNTELVVVSDDWYQLAGITPGCPSYVGDEQLRHGVFVYGDSNDRWVRTRKIWNQHTYHITNVLADGSIPQFEPDSWGPEGFNNYRVSTPGNGVFNAADLQVDLAVSLLRACPEAVTLRATVRNEGSQGVPAGVAVEFFRGADDSGELVASAQTTNVLLPGQSEIVQVNAPLVGAPPHAFFVRVDAETPGEIEECREDNNSAAIDDVSCPNIG</sequence>
<evidence type="ECO:0000313" key="3">
    <source>
        <dbReference type="Proteomes" id="UP000238823"/>
    </source>
</evidence>
<organism evidence="2 3">
    <name type="scientific">Enhygromyxa salina</name>
    <dbReference type="NCBI Taxonomy" id="215803"/>
    <lineage>
        <taxon>Bacteria</taxon>
        <taxon>Pseudomonadati</taxon>
        <taxon>Myxococcota</taxon>
        <taxon>Polyangia</taxon>
        <taxon>Nannocystales</taxon>
        <taxon>Nannocystaceae</taxon>
        <taxon>Enhygromyxa</taxon>
    </lineage>
</organism>